<evidence type="ECO:0000259" key="8">
    <source>
        <dbReference type="PROSITE" id="PS50928"/>
    </source>
</evidence>
<dbReference type="AlphaFoldDB" id="A0A9D2NE68"/>
<dbReference type="InterPro" id="IPR035906">
    <property type="entry name" value="MetI-like_sf"/>
</dbReference>
<evidence type="ECO:0000256" key="4">
    <source>
        <dbReference type="ARBA" id="ARBA00022692"/>
    </source>
</evidence>
<keyword evidence="5 7" id="KW-1133">Transmembrane helix</keyword>
<evidence type="ECO:0000256" key="7">
    <source>
        <dbReference type="RuleBase" id="RU363032"/>
    </source>
</evidence>
<feature type="transmembrane region" description="Helical" evidence="7">
    <location>
        <begin position="108"/>
        <end position="128"/>
    </location>
</feature>
<dbReference type="SUPFAM" id="SSF161098">
    <property type="entry name" value="MetI-like"/>
    <property type="match status" value="1"/>
</dbReference>
<dbReference type="InterPro" id="IPR000515">
    <property type="entry name" value="MetI-like"/>
</dbReference>
<feature type="transmembrane region" description="Helical" evidence="7">
    <location>
        <begin position="159"/>
        <end position="181"/>
    </location>
</feature>
<feature type="transmembrane region" description="Helical" evidence="7">
    <location>
        <begin position="7"/>
        <end position="26"/>
    </location>
</feature>
<evidence type="ECO:0000256" key="1">
    <source>
        <dbReference type="ARBA" id="ARBA00004651"/>
    </source>
</evidence>
<gene>
    <name evidence="9" type="ORF">H9761_07300</name>
</gene>
<protein>
    <submittedName>
        <fullName evidence="9">ABC transporter permease subunit</fullName>
    </submittedName>
</protein>
<feature type="domain" description="ABC transmembrane type-1" evidence="8">
    <location>
        <begin position="68"/>
        <end position="283"/>
    </location>
</feature>
<reference evidence="9" key="2">
    <citation type="submission" date="2021-04" db="EMBL/GenBank/DDBJ databases">
        <authorList>
            <person name="Gilroy R."/>
        </authorList>
    </citation>
    <scope>NUCLEOTIDE SEQUENCE</scope>
    <source>
        <strain evidence="9">USAMLcec2-132</strain>
    </source>
</reference>
<dbReference type="CDD" id="cd06261">
    <property type="entry name" value="TM_PBP2"/>
    <property type="match status" value="1"/>
</dbReference>
<dbReference type="EMBL" id="DWWS01000025">
    <property type="protein sequence ID" value="HJC23493.1"/>
    <property type="molecule type" value="Genomic_DNA"/>
</dbReference>
<keyword evidence="3" id="KW-1003">Cell membrane</keyword>
<dbReference type="PANTHER" id="PTHR43227">
    <property type="entry name" value="BLL4140 PROTEIN"/>
    <property type="match status" value="1"/>
</dbReference>
<evidence type="ECO:0000313" key="10">
    <source>
        <dbReference type="Proteomes" id="UP000823891"/>
    </source>
</evidence>
<comment type="caution">
    <text evidence="9">The sequence shown here is derived from an EMBL/GenBank/DDBJ whole genome shotgun (WGS) entry which is preliminary data.</text>
</comment>
<evidence type="ECO:0000256" key="5">
    <source>
        <dbReference type="ARBA" id="ARBA00022989"/>
    </source>
</evidence>
<comment type="subcellular location">
    <subcellularLocation>
        <location evidence="1 7">Cell membrane</location>
        <topology evidence="1 7">Multi-pass membrane protein</topology>
    </subcellularLocation>
</comment>
<proteinExistence type="inferred from homology"/>
<dbReference type="InterPro" id="IPR050809">
    <property type="entry name" value="UgpAE/MalFG_permease"/>
</dbReference>
<name>A0A9D2NE68_9FIRM</name>
<organism evidence="9 10">
    <name type="scientific">Candidatus Eisenbergiella merdavium</name>
    <dbReference type="NCBI Taxonomy" id="2838551"/>
    <lineage>
        <taxon>Bacteria</taxon>
        <taxon>Bacillati</taxon>
        <taxon>Bacillota</taxon>
        <taxon>Clostridia</taxon>
        <taxon>Lachnospirales</taxon>
        <taxon>Lachnospiraceae</taxon>
        <taxon>Eisenbergiella</taxon>
    </lineage>
</organism>
<dbReference type="GO" id="GO:0005886">
    <property type="term" value="C:plasma membrane"/>
    <property type="evidence" value="ECO:0007669"/>
    <property type="project" value="UniProtKB-SubCell"/>
</dbReference>
<evidence type="ECO:0000256" key="3">
    <source>
        <dbReference type="ARBA" id="ARBA00022475"/>
    </source>
</evidence>
<keyword evidence="6 7" id="KW-0472">Membrane</keyword>
<dbReference type="Gene3D" id="1.10.3720.10">
    <property type="entry name" value="MetI-like"/>
    <property type="match status" value="1"/>
</dbReference>
<keyword evidence="4 7" id="KW-0812">Transmembrane</keyword>
<evidence type="ECO:0000256" key="2">
    <source>
        <dbReference type="ARBA" id="ARBA00022448"/>
    </source>
</evidence>
<keyword evidence="2 7" id="KW-0813">Transport</keyword>
<evidence type="ECO:0000256" key="6">
    <source>
        <dbReference type="ARBA" id="ARBA00023136"/>
    </source>
</evidence>
<dbReference type="Pfam" id="PF00528">
    <property type="entry name" value="BPD_transp_1"/>
    <property type="match status" value="1"/>
</dbReference>
<feature type="transmembrane region" description="Helical" evidence="7">
    <location>
        <begin position="76"/>
        <end position="96"/>
    </location>
</feature>
<feature type="transmembrane region" description="Helical" evidence="7">
    <location>
        <begin position="262"/>
        <end position="286"/>
    </location>
</feature>
<reference evidence="9" key="1">
    <citation type="journal article" date="2021" name="PeerJ">
        <title>Extensive microbial diversity within the chicken gut microbiome revealed by metagenomics and culture.</title>
        <authorList>
            <person name="Gilroy R."/>
            <person name="Ravi A."/>
            <person name="Getino M."/>
            <person name="Pursley I."/>
            <person name="Horton D.L."/>
            <person name="Alikhan N.F."/>
            <person name="Baker D."/>
            <person name="Gharbi K."/>
            <person name="Hall N."/>
            <person name="Watson M."/>
            <person name="Adriaenssens E.M."/>
            <person name="Foster-Nyarko E."/>
            <person name="Jarju S."/>
            <person name="Secka A."/>
            <person name="Antonio M."/>
            <person name="Oren A."/>
            <person name="Chaudhuri R.R."/>
            <person name="La Ragione R."/>
            <person name="Hildebrand F."/>
            <person name="Pallen M.J."/>
        </authorList>
    </citation>
    <scope>NUCLEOTIDE SEQUENCE</scope>
    <source>
        <strain evidence="9">USAMLcec2-132</strain>
    </source>
</reference>
<accession>A0A9D2NE68</accession>
<dbReference type="PANTHER" id="PTHR43227:SF11">
    <property type="entry name" value="BLL4140 PROTEIN"/>
    <property type="match status" value="1"/>
</dbReference>
<dbReference type="GO" id="GO:0055085">
    <property type="term" value="P:transmembrane transport"/>
    <property type="evidence" value="ECO:0007669"/>
    <property type="project" value="InterPro"/>
</dbReference>
<comment type="similarity">
    <text evidence="7">Belongs to the binding-protein-dependent transport system permease family.</text>
</comment>
<dbReference type="PROSITE" id="PS50928">
    <property type="entry name" value="ABC_TM1"/>
    <property type="match status" value="1"/>
</dbReference>
<evidence type="ECO:0000313" key="9">
    <source>
        <dbReference type="EMBL" id="HJC23493.1"/>
    </source>
</evidence>
<sequence length="296" mass="33322">MKVKRRWQLYVLLTPALLYFAIFRYGPMYGLQLAFRDFMPNLGISGSEWIGLENFRRFFNSYHFEVLLKNTLTLSLYQLLVGFPLPILLALSLHALENKKVAKCIQTIVYAPYFISTVVLVGMINIFFSMNGGLINSLLALLGKEQILFLGKASYFPSLYVWSGVWQSTGWSAIIYLAALSSVNPELHEAAKIDGAGRFQRILHIDIPHIVPTIITLLILNAGKIMSVGFEKAYLMQNSLNLEKSEIISTYVYKVGLLEGQYGFSTAVDIFNAVINCVLLVLVNWLSKKVSGSSLW</sequence>
<feature type="transmembrane region" description="Helical" evidence="7">
    <location>
        <begin position="202"/>
        <end position="220"/>
    </location>
</feature>
<dbReference type="Proteomes" id="UP000823891">
    <property type="component" value="Unassembled WGS sequence"/>
</dbReference>